<reference evidence="3" key="1">
    <citation type="journal article" date="2019" name="Int. J. Syst. Evol. Microbiol.">
        <title>The Global Catalogue of Microorganisms (GCM) 10K type strain sequencing project: providing services to taxonomists for standard genome sequencing and annotation.</title>
        <authorList>
            <consortium name="The Broad Institute Genomics Platform"/>
            <consortium name="The Broad Institute Genome Sequencing Center for Infectious Disease"/>
            <person name="Wu L."/>
            <person name="Ma J."/>
        </authorList>
    </citation>
    <scope>NUCLEOTIDE SEQUENCE [LARGE SCALE GENOMIC DNA]</scope>
    <source>
        <strain evidence="3">CGMCC 1.16275</strain>
    </source>
</reference>
<gene>
    <name evidence="2" type="ORF">ACFSCW_11790</name>
</gene>
<sequence length="140" mass="14618">MTKSANELMQEIIFSAVIDAVQALKTASKGLPNTLLRDINAIHANVTLADLPEDVQAAIATNVRSAFTRLLKEGYSVMPGRGTPERRVPAPAPVVGRGERRPPPNRPGGSPKPSGPGGPKPSGPGGRPQGRRGPPKPPRG</sequence>
<comment type="caution">
    <text evidence="2">The sequence shown here is derived from an EMBL/GenBank/DDBJ whole genome shotgun (WGS) entry which is preliminary data.</text>
</comment>
<accession>A0ABW4I4X6</accession>
<dbReference type="RefSeq" id="WP_380889404.1">
    <property type="nucleotide sequence ID" value="NZ_JBHUDY010000001.1"/>
</dbReference>
<organism evidence="2 3">
    <name type="scientific">Sphingomonas tabacisoli</name>
    <dbReference type="NCBI Taxonomy" id="2249466"/>
    <lineage>
        <taxon>Bacteria</taxon>
        <taxon>Pseudomonadati</taxon>
        <taxon>Pseudomonadota</taxon>
        <taxon>Alphaproteobacteria</taxon>
        <taxon>Sphingomonadales</taxon>
        <taxon>Sphingomonadaceae</taxon>
        <taxon>Sphingomonas</taxon>
    </lineage>
</organism>
<dbReference type="Proteomes" id="UP001597115">
    <property type="component" value="Unassembled WGS sequence"/>
</dbReference>
<evidence type="ECO:0008006" key="4">
    <source>
        <dbReference type="Google" id="ProtNLM"/>
    </source>
</evidence>
<keyword evidence="3" id="KW-1185">Reference proteome</keyword>
<feature type="region of interest" description="Disordered" evidence="1">
    <location>
        <begin position="75"/>
        <end position="140"/>
    </location>
</feature>
<evidence type="ECO:0000256" key="1">
    <source>
        <dbReference type="SAM" id="MobiDB-lite"/>
    </source>
</evidence>
<proteinExistence type="predicted"/>
<feature type="compositionally biased region" description="Basic residues" evidence="1">
    <location>
        <begin position="129"/>
        <end position="140"/>
    </location>
</feature>
<protein>
    <recommendedName>
        <fullName evidence="4">DUF2267 domain-containing protein</fullName>
    </recommendedName>
</protein>
<evidence type="ECO:0000313" key="2">
    <source>
        <dbReference type="EMBL" id="MFD1612483.1"/>
    </source>
</evidence>
<dbReference type="EMBL" id="JBHUDY010000001">
    <property type="protein sequence ID" value="MFD1612483.1"/>
    <property type="molecule type" value="Genomic_DNA"/>
</dbReference>
<evidence type="ECO:0000313" key="3">
    <source>
        <dbReference type="Proteomes" id="UP001597115"/>
    </source>
</evidence>
<feature type="compositionally biased region" description="Pro residues" evidence="1">
    <location>
        <begin position="113"/>
        <end position="122"/>
    </location>
</feature>
<name>A0ABW4I4X6_9SPHN</name>